<evidence type="ECO:0000313" key="12">
    <source>
        <dbReference type="EMBL" id="PVX51103.1"/>
    </source>
</evidence>
<protein>
    <recommendedName>
        <fullName evidence="9">Tyrosine recombinase XerC</fullName>
    </recommendedName>
</protein>
<keyword evidence="8 9" id="KW-0131">Cell cycle</keyword>
<feature type="active site" evidence="9">
    <location>
        <position position="267"/>
    </location>
</feature>
<dbReference type="GO" id="GO:0006313">
    <property type="term" value="P:DNA transposition"/>
    <property type="evidence" value="ECO:0007669"/>
    <property type="project" value="UniProtKB-UniRule"/>
</dbReference>
<dbReference type="GO" id="GO:0009037">
    <property type="term" value="F:tyrosine-based site-specific recombinase activity"/>
    <property type="evidence" value="ECO:0007669"/>
    <property type="project" value="UniProtKB-UniRule"/>
</dbReference>
<dbReference type="Pfam" id="PF00589">
    <property type="entry name" value="Phage_integrase"/>
    <property type="match status" value="1"/>
</dbReference>
<evidence type="ECO:0000256" key="4">
    <source>
        <dbReference type="ARBA" id="ARBA00022829"/>
    </source>
</evidence>
<dbReference type="NCBIfam" id="NF040815">
    <property type="entry name" value="recomb_XerA_Arch"/>
    <property type="match status" value="1"/>
</dbReference>
<dbReference type="GO" id="GO:0051301">
    <property type="term" value="P:cell division"/>
    <property type="evidence" value="ECO:0007669"/>
    <property type="project" value="UniProtKB-KW"/>
</dbReference>
<dbReference type="GO" id="GO:0005737">
    <property type="term" value="C:cytoplasm"/>
    <property type="evidence" value="ECO:0007669"/>
    <property type="project" value="UniProtKB-SubCell"/>
</dbReference>
<sequence>MQSILINNSWIVAQSAVHDMEKSEFSNIIKRYTRYLKLQRSYSENTIEAYLRDLAHLSFFLSRLNIAPLEVKLEDLQTFAASLHDHNIGAKSQARILSGVRSFYRFLVMDGYLEVDPTELLESPHLPKHLPEYLTTDEVDALEDGIDLSTNEGHRNRAIIETLFSCGLRVSELTNLKLSDLYLEEKYIRVLGKGDKERLVPISDKAIHELELWFDDRRQMSIKPGEEDYVFLNRRGHHLTRTMILIMIKRQAEAAGIKKNISPHTLRHSFATALLRGGADLRIIQALLGHADIGTTEIYTHLDDSILRREILEHHPRNIKYETENHK</sequence>
<dbReference type="InterPro" id="IPR013762">
    <property type="entry name" value="Integrase-like_cat_sf"/>
</dbReference>
<evidence type="ECO:0000313" key="13">
    <source>
        <dbReference type="Proteomes" id="UP000245870"/>
    </source>
</evidence>
<feature type="active site" evidence="9">
    <location>
        <position position="264"/>
    </location>
</feature>
<dbReference type="PANTHER" id="PTHR30349">
    <property type="entry name" value="PHAGE INTEGRASE-RELATED"/>
    <property type="match status" value="1"/>
</dbReference>
<comment type="subcellular location">
    <subcellularLocation>
        <location evidence="1 9">Cytoplasm</location>
    </subcellularLocation>
</comment>
<dbReference type="NCBIfam" id="NF001399">
    <property type="entry name" value="PRK00283.1"/>
    <property type="match status" value="1"/>
</dbReference>
<comment type="subunit">
    <text evidence="9">Forms a cyclic heterotetrameric complex composed of two molecules of XerC and two molecules of XerD.</text>
</comment>
<dbReference type="PROSITE" id="PS51900">
    <property type="entry name" value="CB"/>
    <property type="match status" value="1"/>
</dbReference>
<organism evidence="12 13">
    <name type="scientific">Hallella colorans</name>
    <dbReference type="NCBI Taxonomy" id="1703337"/>
    <lineage>
        <taxon>Bacteria</taxon>
        <taxon>Pseudomonadati</taxon>
        <taxon>Bacteroidota</taxon>
        <taxon>Bacteroidia</taxon>
        <taxon>Bacteroidales</taxon>
        <taxon>Prevotellaceae</taxon>
        <taxon>Hallella</taxon>
    </lineage>
</organism>
<keyword evidence="4 9" id="KW-0159">Chromosome partition</keyword>
<dbReference type="Gene3D" id="1.10.150.130">
    <property type="match status" value="1"/>
</dbReference>
<evidence type="ECO:0000256" key="8">
    <source>
        <dbReference type="ARBA" id="ARBA00023306"/>
    </source>
</evidence>
<evidence type="ECO:0000256" key="6">
    <source>
        <dbReference type="ARBA" id="ARBA00023125"/>
    </source>
</evidence>
<feature type="active site" evidence="9">
    <location>
        <position position="193"/>
    </location>
</feature>
<dbReference type="InterPro" id="IPR002104">
    <property type="entry name" value="Integrase_catalytic"/>
</dbReference>
<dbReference type="Proteomes" id="UP000245870">
    <property type="component" value="Unassembled WGS sequence"/>
</dbReference>
<dbReference type="PROSITE" id="PS51898">
    <property type="entry name" value="TYR_RECOMBINASE"/>
    <property type="match status" value="1"/>
</dbReference>
<evidence type="ECO:0000259" key="11">
    <source>
        <dbReference type="PROSITE" id="PS51900"/>
    </source>
</evidence>
<dbReference type="InterPro" id="IPR010998">
    <property type="entry name" value="Integrase_recombinase_N"/>
</dbReference>
<feature type="active site" evidence="9">
    <location>
        <position position="169"/>
    </location>
</feature>
<comment type="function">
    <text evidence="9">Site-specific tyrosine recombinase, which acts by catalyzing the cutting and rejoining of the recombining DNA molecules. The XerC-XerD complex is essential to convert dimers of the bacterial chromosome into monomers to permit their segregation at cell division. It also contributes to the segregational stability of plasmids.</text>
</comment>
<dbReference type="GO" id="GO:0003677">
    <property type="term" value="F:DNA binding"/>
    <property type="evidence" value="ECO:0007669"/>
    <property type="project" value="UniProtKB-UniRule"/>
</dbReference>
<comment type="caution">
    <text evidence="12">The sequence shown here is derived from an EMBL/GenBank/DDBJ whole genome shotgun (WGS) entry which is preliminary data.</text>
</comment>
<keyword evidence="2 9" id="KW-0963">Cytoplasm</keyword>
<dbReference type="HAMAP" id="MF_01808">
    <property type="entry name" value="Recomb_XerC_XerD"/>
    <property type="match status" value="1"/>
</dbReference>
<keyword evidence="6 9" id="KW-0238">DNA-binding</keyword>
<dbReference type="InterPro" id="IPR011010">
    <property type="entry name" value="DNA_brk_join_enz"/>
</dbReference>
<evidence type="ECO:0000256" key="7">
    <source>
        <dbReference type="ARBA" id="ARBA00023172"/>
    </source>
</evidence>
<feature type="active site" evidence="9">
    <location>
        <position position="290"/>
    </location>
</feature>
<dbReference type="InterPro" id="IPR050090">
    <property type="entry name" value="Tyrosine_recombinase_XerCD"/>
</dbReference>
<proteinExistence type="inferred from homology"/>
<evidence type="ECO:0000256" key="5">
    <source>
        <dbReference type="ARBA" id="ARBA00022908"/>
    </source>
</evidence>
<keyword evidence="13" id="KW-1185">Reference proteome</keyword>
<name>A0A2U0U321_9BACT</name>
<dbReference type="SUPFAM" id="SSF56349">
    <property type="entry name" value="DNA breaking-rejoining enzymes"/>
    <property type="match status" value="1"/>
</dbReference>
<accession>A0A2U0U321</accession>
<evidence type="ECO:0000256" key="1">
    <source>
        <dbReference type="ARBA" id="ARBA00004496"/>
    </source>
</evidence>
<evidence type="ECO:0000256" key="9">
    <source>
        <dbReference type="HAMAP-Rule" id="MF_01808"/>
    </source>
</evidence>
<dbReference type="InterPro" id="IPR004107">
    <property type="entry name" value="Integrase_SAM-like_N"/>
</dbReference>
<dbReference type="Gene3D" id="1.10.443.10">
    <property type="entry name" value="Intergrase catalytic core"/>
    <property type="match status" value="1"/>
</dbReference>
<feature type="active site" description="O-(3'-phospho-DNA)-tyrosine intermediate" evidence="9">
    <location>
        <position position="299"/>
    </location>
</feature>
<dbReference type="EMBL" id="QENY01000016">
    <property type="protein sequence ID" value="PVX51103.1"/>
    <property type="molecule type" value="Genomic_DNA"/>
</dbReference>
<comment type="similarity">
    <text evidence="9">Belongs to the 'phage' integrase family. XerC subfamily.</text>
</comment>
<gene>
    <name evidence="9" type="primary">xerC</name>
    <name evidence="12" type="ORF">C7379_1168</name>
</gene>
<keyword evidence="3 9" id="KW-0132">Cell division</keyword>
<reference evidence="12 13" key="1">
    <citation type="submission" date="2018-05" db="EMBL/GenBank/DDBJ databases">
        <title>Genomic Encyclopedia of Type Strains, Phase IV (KMG-IV): sequencing the most valuable type-strain genomes for metagenomic binning, comparative biology and taxonomic classification.</title>
        <authorList>
            <person name="Goeker M."/>
        </authorList>
    </citation>
    <scope>NUCLEOTIDE SEQUENCE [LARGE SCALE GENOMIC DNA]</scope>
    <source>
        <strain evidence="12 13">DSM 100333</strain>
    </source>
</reference>
<evidence type="ECO:0000256" key="3">
    <source>
        <dbReference type="ARBA" id="ARBA00022618"/>
    </source>
</evidence>
<keyword evidence="7 9" id="KW-0233">DNA recombination</keyword>
<dbReference type="InterPro" id="IPR023009">
    <property type="entry name" value="Tyrosine_recombinase_XerC/XerD"/>
</dbReference>
<dbReference type="Pfam" id="PF02899">
    <property type="entry name" value="Phage_int_SAM_1"/>
    <property type="match status" value="1"/>
</dbReference>
<dbReference type="CDD" id="cd00798">
    <property type="entry name" value="INT_XerDC_C"/>
    <property type="match status" value="1"/>
</dbReference>
<dbReference type="PANTHER" id="PTHR30349:SF81">
    <property type="entry name" value="TYROSINE RECOMBINASE XERC"/>
    <property type="match status" value="1"/>
</dbReference>
<dbReference type="InterPro" id="IPR044068">
    <property type="entry name" value="CB"/>
</dbReference>
<evidence type="ECO:0000259" key="10">
    <source>
        <dbReference type="PROSITE" id="PS51898"/>
    </source>
</evidence>
<evidence type="ECO:0000256" key="2">
    <source>
        <dbReference type="ARBA" id="ARBA00022490"/>
    </source>
</evidence>
<dbReference type="AlphaFoldDB" id="A0A2U0U321"/>
<dbReference type="GO" id="GO:0007059">
    <property type="term" value="P:chromosome segregation"/>
    <property type="evidence" value="ECO:0007669"/>
    <property type="project" value="UniProtKB-UniRule"/>
</dbReference>
<keyword evidence="5 9" id="KW-0229">DNA integration</keyword>
<feature type="domain" description="Core-binding (CB)" evidence="11">
    <location>
        <begin position="23"/>
        <end position="108"/>
    </location>
</feature>
<feature type="domain" description="Tyr recombinase" evidence="10">
    <location>
        <begin position="129"/>
        <end position="312"/>
    </location>
</feature>